<keyword evidence="2" id="KW-1185">Reference proteome</keyword>
<evidence type="ECO:0000313" key="1">
    <source>
        <dbReference type="EMBL" id="TWF59226.1"/>
    </source>
</evidence>
<dbReference type="EMBL" id="VIWP01000001">
    <property type="protein sequence ID" value="TWF59226.1"/>
    <property type="molecule type" value="Genomic_DNA"/>
</dbReference>
<dbReference type="NCBIfam" id="TIGR03293">
    <property type="entry name" value="PhnG_redo"/>
    <property type="match status" value="1"/>
</dbReference>
<comment type="caution">
    <text evidence="1">The sequence shown here is derived from an EMBL/GenBank/DDBJ whole genome shotgun (WGS) entry which is preliminary data.</text>
</comment>
<dbReference type="InterPro" id="IPR009609">
    <property type="entry name" value="Phosphonate_metab_PhnG"/>
</dbReference>
<dbReference type="GO" id="GO:0015716">
    <property type="term" value="P:organic phosphonate transport"/>
    <property type="evidence" value="ECO:0007669"/>
    <property type="project" value="InterPro"/>
</dbReference>
<organism evidence="1 2">
    <name type="scientific">Neorhizobium alkalisoli</name>
    <dbReference type="NCBI Taxonomy" id="528178"/>
    <lineage>
        <taxon>Bacteria</taxon>
        <taxon>Pseudomonadati</taxon>
        <taxon>Pseudomonadota</taxon>
        <taxon>Alphaproteobacteria</taxon>
        <taxon>Hyphomicrobiales</taxon>
        <taxon>Rhizobiaceae</taxon>
        <taxon>Rhizobium/Agrobacterium group</taxon>
        <taxon>Neorhizobium</taxon>
    </lineage>
</organism>
<proteinExistence type="predicted"/>
<dbReference type="AlphaFoldDB" id="A0A561R9D7"/>
<dbReference type="Proteomes" id="UP000320653">
    <property type="component" value="Unassembled WGS sequence"/>
</dbReference>
<dbReference type="GO" id="GO:0019634">
    <property type="term" value="P:organic phosphonate metabolic process"/>
    <property type="evidence" value="ECO:0007669"/>
    <property type="project" value="InterPro"/>
</dbReference>
<accession>A0A561R9D7</accession>
<protein>
    <submittedName>
        <fullName evidence="1">Alpha-D-ribose 1-methylphosphonate 5-triphosphate synthase subunit PhnG</fullName>
    </submittedName>
</protein>
<reference evidence="1 2" key="1">
    <citation type="submission" date="2019-06" db="EMBL/GenBank/DDBJ databases">
        <title>Sorghum-associated microbial communities from plants grown in Nebraska, USA.</title>
        <authorList>
            <person name="Schachtman D."/>
        </authorList>
    </citation>
    <scope>NUCLEOTIDE SEQUENCE [LARGE SCALE GENOMIC DNA]</scope>
    <source>
        <strain evidence="1 2">1225</strain>
    </source>
</reference>
<name>A0A561R9D7_9HYPH</name>
<evidence type="ECO:0000313" key="2">
    <source>
        <dbReference type="Proteomes" id="UP000320653"/>
    </source>
</evidence>
<dbReference type="Pfam" id="PF06754">
    <property type="entry name" value="PhnG"/>
    <property type="match status" value="1"/>
</dbReference>
<sequence>MSELATGEPVIGAYSHEQALNILAASDARSLKACAEQVLTGLGDVTVLNNRTGLVMLPFEDTVKGTAFHLGEVLVAEAHIRLAVSGIEGFGAVTGRDLEQAMAMAVIDAAIAIGHDSGPILAFIEAEDARQQQADRERLRKVEATRVQMETF</sequence>
<dbReference type="RefSeq" id="WP_145633352.1">
    <property type="nucleotide sequence ID" value="NZ_VIWP01000001.1"/>
</dbReference>
<dbReference type="OrthoDB" id="7948453at2"/>
<gene>
    <name evidence="1" type="ORF">FHW37_1011032</name>
</gene>